<dbReference type="EMBL" id="CP038436">
    <property type="protein sequence ID" value="QBX55618.1"/>
    <property type="molecule type" value="Genomic_DNA"/>
</dbReference>
<evidence type="ECO:0000256" key="1">
    <source>
        <dbReference type="SAM" id="MobiDB-lite"/>
    </source>
</evidence>
<feature type="transmembrane region" description="Helical" evidence="2">
    <location>
        <begin position="192"/>
        <end position="210"/>
    </location>
</feature>
<dbReference type="Pfam" id="PF19040">
    <property type="entry name" value="SGNH"/>
    <property type="match status" value="1"/>
</dbReference>
<keyword evidence="2" id="KW-0812">Transmembrane</keyword>
<dbReference type="GO" id="GO:0016747">
    <property type="term" value="F:acyltransferase activity, transferring groups other than amino-acyl groups"/>
    <property type="evidence" value="ECO:0007669"/>
    <property type="project" value="InterPro"/>
</dbReference>
<keyword evidence="2" id="KW-1133">Transmembrane helix</keyword>
<feature type="region of interest" description="Disordered" evidence="1">
    <location>
        <begin position="1"/>
        <end position="24"/>
    </location>
</feature>
<keyword evidence="5" id="KW-0012">Acyltransferase</keyword>
<name>A0A4P7IEN5_9ACTN</name>
<feature type="domain" description="SGNH" evidence="4">
    <location>
        <begin position="468"/>
        <end position="677"/>
    </location>
</feature>
<feature type="transmembrane region" description="Helical" evidence="2">
    <location>
        <begin position="347"/>
        <end position="368"/>
    </location>
</feature>
<feature type="transmembrane region" description="Helical" evidence="2">
    <location>
        <begin position="380"/>
        <end position="403"/>
    </location>
</feature>
<feature type="transmembrane region" description="Helical" evidence="2">
    <location>
        <begin position="95"/>
        <end position="114"/>
    </location>
</feature>
<accession>A0A4P7IEN5</accession>
<feature type="transmembrane region" description="Helical" evidence="2">
    <location>
        <begin position="53"/>
        <end position="74"/>
    </location>
</feature>
<evidence type="ECO:0000313" key="5">
    <source>
        <dbReference type="EMBL" id="QBX55618.1"/>
    </source>
</evidence>
<feature type="transmembrane region" description="Helical" evidence="2">
    <location>
        <begin position="230"/>
        <end position="247"/>
    </location>
</feature>
<keyword evidence="2" id="KW-0472">Membrane</keyword>
<evidence type="ECO:0000259" key="4">
    <source>
        <dbReference type="Pfam" id="PF19040"/>
    </source>
</evidence>
<feature type="transmembrane region" description="Helical" evidence="2">
    <location>
        <begin position="314"/>
        <end position="335"/>
    </location>
</feature>
<dbReference type="PANTHER" id="PTHR23028">
    <property type="entry name" value="ACETYLTRANSFERASE"/>
    <property type="match status" value="1"/>
</dbReference>
<evidence type="ECO:0000313" key="6">
    <source>
        <dbReference type="Proteomes" id="UP000294853"/>
    </source>
</evidence>
<dbReference type="InterPro" id="IPR043968">
    <property type="entry name" value="SGNH"/>
</dbReference>
<feature type="transmembrane region" description="Helical" evidence="2">
    <location>
        <begin position="277"/>
        <end position="294"/>
    </location>
</feature>
<gene>
    <name evidence="5" type="ORF">EXE58_09240</name>
</gene>
<dbReference type="GO" id="GO:0009103">
    <property type="term" value="P:lipopolysaccharide biosynthetic process"/>
    <property type="evidence" value="ECO:0007669"/>
    <property type="project" value="TreeGrafter"/>
</dbReference>
<dbReference type="PANTHER" id="PTHR23028:SF53">
    <property type="entry name" value="ACYL_TRANSF_3 DOMAIN-CONTAINING PROTEIN"/>
    <property type="match status" value="1"/>
</dbReference>
<dbReference type="Proteomes" id="UP000294853">
    <property type="component" value="Chromosome"/>
</dbReference>
<dbReference type="GO" id="GO:0016020">
    <property type="term" value="C:membrane"/>
    <property type="evidence" value="ECO:0007669"/>
    <property type="project" value="TreeGrafter"/>
</dbReference>
<sequence length="690" mass="76144">MSDRDAPGARGASSATAPRTQEGHKLRSDIQALRALAVTAVLAYHLWPGRPSGGYLGVDVFFVISGFLITSHLLKSPPRSPADFAHFWARRIVRLLPPAFVVIISTIVAMLAWIPSSQWRSLTHEGLASMLYVQNWRLVATATDYLEARGAPSPFQHFWSLSVEEQYYLLWPGVVAVVAFLHLRRRWDYRKTAAVVFAVLLLASLAWSVWQTSTRPEVAYFSLFTRLWELAVGSLTAALFPALAGRLSVPVRVALLWLGALGIVAACLVMTPQSAIPGYAALLPTVATALVIVANDPDSRLNPQWLTRSRPVQFLGDTSYALYLWHWPLVVIAPYALERPLQWSDRLVVLALSVLLAWASTSLLEGPVRSWPLLRQRLRHAYALGLVLSLGVVATSFAVTTYVDRVVAQDQRAVNQALGRNCVGAAAMANPEHCRMRGSKLITSPAFAREDVTEGIRDCLNWPPFKKHPITCSRGETEEPAKKIALFGNSHAGQWTEALTDIATSRGWQLDTYIMGACFSAIEQPYPECTDIVGQALDLIEQGGYDLVVMATYDEDADRPLSMYDETMDSFVAGGSSVLVLRDTPAPWDPENPPVDCIDQHPRRWKACDGPRDWIRPDPMHAAAVQSTSEVVHDADFTSYFCNEEVCPAVIGGVIVLSDYNHMTTTFSRTLVPYLEPEVDRALASTPDPS</sequence>
<feature type="transmembrane region" description="Helical" evidence="2">
    <location>
        <begin position="166"/>
        <end position="183"/>
    </location>
</feature>
<evidence type="ECO:0000256" key="2">
    <source>
        <dbReference type="SAM" id="Phobius"/>
    </source>
</evidence>
<dbReference type="Pfam" id="PF01757">
    <property type="entry name" value="Acyl_transf_3"/>
    <property type="match status" value="1"/>
</dbReference>
<organism evidence="5 6">
    <name type="scientific">Nocardioides seonyuensis</name>
    <dbReference type="NCBI Taxonomy" id="2518371"/>
    <lineage>
        <taxon>Bacteria</taxon>
        <taxon>Bacillati</taxon>
        <taxon>Actinomycetota</taxon>
        <taxon>Actinomycetes</taxon>
        <taxon>Propionibacteriales</taxon>
        <taxon>Nocardioidaceae</taxon>
        <taxon>Nocardioides</taxon>
    </lineage>
</organism>
<evidence type="ECO:0000259" key="3">
    <source>
        <dbReference type="Pfam" id="PF01757"/>
    </source>
</evidence>
<keyword evidence="6" id="KW-1185">Reference proteome</keyword>
<feature type="transmembrane region" description="Helical" evidence="2">
    <location>
        <begin position="254"/>
        <end position="271"/>
    </location>
</feature>
<keyword evidence="5" id="KW-0808">Transferase</keyword>
<dbReference type="InterPro" id="IPR050879">
    <property type="entry name" value="Acyltransferase_3"/>
</dbReference>
<feature type="domain" description="Acyltransferase 3" evidence="3">
    <location>
        <begin position="29"/>
        <end position="359"/>
    </location>
</feature>
<proteinExistence type="predicted"/>
<dbReference type="OrthoDB" id="3404679at2"/>
<dbReference type="AlphaFoldDB" id="A0A4P7IEN5"/>
<dbReference type="InterPro" id="IPR002656">
    <property type="entry name" value="Acyl_transf_3_dom"/>
</dbReference>
<protein>
    <submittedName>
        <fullName evidence="5">Acyltransferase</fullName>
    </submittedName>
</protein>
<dbReference type="KEGG" id="nsn:EXE58_09240"/>
<reference evidence="5 6" key="1">
    <citation type="submission" date="2019-03" db="EMBL/GenBank/DDBJ databases">
        <title>Three New Species of Nocardioides, Nocardioides euryhalodurans sp. nov., Nocardioides seonyuensis sp. nov. and Nocardioides eburneoflavus sp. nov. Iolated from Soil.</title>
        <authorList>
            <person name="Roh S.G."/>
            <person name="Lee C."/>
            <person name="Kim M.-K."/>
            <person name="Kim S.B."/>
        </authorList>
    </citation>
    <scope>NUCLEOTIDE SEQUENCE [LARGE SCALE GENOMIC DNA]</scope>
    <source>
        <strain evidence="5 6">MMS17-SY207-3</strain>
    </source>
</reference>
<dbReference type="RefSeq" id="WP_135267609.1">
    <property type="nucleotide sequence ID" value="NZ_CP038436.1"/>
</dbReference>